<keyword evidence="3" id="KW-1185">Reference proteome</keyword>
<evidence type="ECO:0000313" key="3">
    <source>
        <dbReference type="Proteomes" id="UP001194469"/>
    </source>
</evidence>
<dbReference type="Gene3D" id="3.30.70.100">
    <property type="match status" value="1"/>
</dbReference>
<feature type="domain" description="HMA" evidence="1">
    <location>
        <begin position="1"/>
        <end position="65"/>
    </location>
</feature>
<evidence type="ECO:0000313" key="2">
    <source>
        <dbReference type="EMBL" id="MBG3875928.1"/>
    </source>
</evidence>
<reference evidence="2 3" key="1">
    <citation type="submission" date="2019-08" db="EMBL/GenBank/DDBJ databases">
        <authorList>
            <person name="Luo N."/>
        </authorList>
    </citation>
    <scope>NUCLEOTIDE SEQUENCE [LARGE SCALE GENOMIC DNA]</scope>
    <source>
        <strain evidence="2 3">NCIMB 9442</strain>
    </source>
</reference>
<dbReference type="InterPro" id="IPR006121">
    <property type="entry name" value="HMA_dom"/>
</dbReference>
<dbReference type="PROSITE" id="PS50846">
    <property type="entry name" value="HMA_2"/>
    <property type="match status" value="1"/>
</dbReference>
<name>A0ABS0J0H4_9BACT</name>
<comment type="caution">
    <text evidence="2">The sequence shown here is derived from an EMBL/GenBank/DDBJ whole genome shotgun (WGS) entry which is preliminary data.</text>
</comment>
<dbReference type="InterPro" id="IPR036163">
    <property type="entry name" value="HMA_dom_sf"/>
</dbReference>
<sequence>MKKYKVKGLQSPDCAATVTTSIQTKAGIEEVNVNLATGEITYGPAVCVDTRMLREAVESAGYTLEEEEA</sequence>
<organism evidence="2 3">
    <name type="scientific">Nitratidesulfovibrio oxamicus</name>
    <dbReference type="NCBI Taxonomy" id="32016"/>
    <lineage>
        <taxon>Bacteria</taxon>
        <taxon>Pseudomonadati</taxon>
        <taxon>Thermodesulfobacteriota</taxon>
        <taxon>Desulfovibrionia</taxon>
        <taxon>Desulfovibrionales</taxon>
        <taxon>Desulfovibrionaceae</taxon>
        <taxon>Nitratidesulfovibrio</taxon>
    </lineage>
</organism>
<gene>
    <name evidence="2" type="ORF">FVW20_02515</name>
</gene>
<evidence type="ECO:0000259" key="1">
    <source>
        <dbReference type="PROSITE" id="PS50846"/>
    </source>
</evidence>
<protein>
    <submittedName>
        <fullName evidence="2">Heavy-metal-associated domain-containing protein</fullName>
    </submittedName>
</protein>
<dbReference type="RefSeq" id="WP_012612461.1">
    <property type="nucleotide sequence ID" value="NZ_VRYY01000052.1"/>
</dbReference>
<dbReference type="CDD" id="cd00371">
    <property type="entry name" value="HMA"/>
    <property type="match status" value="1"/>
</dbReference>
<accession>A0ABS0J0H4</accession>
<proteinExistence type="predicted"/>
<dbReference type="Proteomes" id="UP001194469">
    <property type="component" value="Unassembled WGS sequence"/>
</dbReference>
<dbReference type="EMBL" id="VRYY01000052">
    <property type="protein sequence ID" value="MBG3875928.1"/>
    <property type="molecule type" value="Genomic_DNA"/>
</dbReference>
<dbReference type="SUPFAM" id="SSF55008">
    <property type="entry name" value="HMA, heavy metal-associated domain"/>
    <property type="match status" value="1"/>
</dbReference>
<dbReference type="Pfam" id="PF00403">
    <property type="entry name" value="HMA"/>
    <property type="match status" value="1"/>
</dbReference>